<dbReference type="Pfam" id="PF25150">
    <property type="entry name" value="TPR_Trm732"/>
    <property type="match status" value="1"/>
</dbReference>
<dbReference type="InterPro" id="IPR056842">
    <property type="entry name" value="THADA-like_TPR_C"/>
</dbReference>
<dbReference type="SUPFAM" id="SSF48371">
    <property type="entry name" value="ARM repeat"/>
    <property type="match status" value="1"/>
</dbReference>
<protein>
    <submittedName>
        <fullName evidence="7">Uncharacterized protein</fullName>
    </submittedName>
</protein>
<organism evidence="7 8">
    <name type="scientific">Exophiala aquamarina CBS 119918</name>
    <dbReference type="NCBI Taxonomy" id="1182545"/>
    <lineage>
        <taxon>Eukaryota</taxon>
        <taxon>Fungi</taxon>
        <taxon>Dikarya</taxon>
        <taxon>Ascomycota</taxon>
        <taxon>Pezizomycotina</taxon>
        <taxon>Eurotiomycetes</taxon>
        <taxon>Chaetothyriomycetidae</taxon>
        <taxon>Chaetothyriales</taxon>
        <taxon>Herpotrichiellaceae</taxon>
        <taxon>Exophiala</taxon>
    </lineage>
</organism>
<comment type="similarity">
    <text evidence="1">Belongs to the THADA family.</text>
</comment>
<name>A0A072PJ78_9EURO</name>
<dbReference type="GO" id="GO:0005829">
    <property type="term" value="C:cytosol"/>
    <property type="evidence" value="ECO:0007669"/>
    <property type="project" value="TreeGrafter"/>
</dbReference>
<gene>
    <name evidence="7" type="ORF">A1O9_04794</name>
</gene>
<dbReference type="Pfam" id="PF26523">
    <property type="entry name" value="Trm732_C"/>
    <property type="match status" value="1"/>
</dbReference>
<feature type="domain" description="DUF2428" evidence="4">
    <location>
        <begin position="664"/>
        <end position="888"/>
    </location>
</feature>
<dbReference type="Pfam" id="PF25151">
    <property type="entry name" value="TPR_Trm732_C"/>
    <property type="match status" value="1"/>
</dbReference>
<dbReference type="InterPro" id="IPR051954">
    <property type="entry name" value="tRNA_methyltransferase_THADA"/>
</dbReference>
<evidence type="ECO:0000259" key="5">
    <source>
        <dbReference type="Pfam" id="PF25150"/>
    </source>
</evidence>
<dbReference type="PANTHER" id="PTHR14387">
    <property type="entry name" value="THADA/DEATH RECEPTOR INTERACTING PROTEIN"/>
    <property type="match status" value="1"/>
</dbReference>
<evidence type="ECO:0000256" key="1">
    <source>
        <dbReference type="ARBA" id="ARBA00010409"/>
    </source>
</evidence>
<proteinExistence type="inferred from homology"/>
<evidence type="ECO:0000256" key="3">
    <source>
        <dbReference type="SAM" id="MobiDB-lite"/>
    </source>
</evidence>
<sequence length="1584" mass="175495">MNTVTRALGSSSPLSRALLSDLGKGALRHYLRSTDVQIAFDTEIVPLWHKLVSTARSPQVIDNHVTVASNTLCVFLNEGILSEAPKFKDFVLSKESWWDAFQCTHKAFDDGKTKPAFQLLETLCNLLQHMTDDVAEELLIRSALPLLTTVVLSTPRCDSKKACLILSLFIRRTPLRDLLPSLTERIMEENNSRWTYRLLSHNISDDDISSLGHGSMASFFCALIFTMVDLDTRASALKLYSNLCSYQSDNPASSDWQGTGGHAIKLFLDRNHATLGYFSENVLPVILNDKARFLVFIAPYIGSCREDDTKMSVFLAALKVGRLGNILSEDGKQISWSDLPTNCGVLMAILEILDILNVAIPDSALQGKQENRYQPFRHLLMGASSELRILTYGLLTLSPAANTVVRRGALTSVSCSIKYLHDDADAHERGEILSITRRLLKRISSSLAAVLKSMPNKTMSGETAALLADYRGFSVTFYEFTKSELGAHVSYQRHILGLHSLRYLIDHVVDPEIYRNDVMLIRSLTSLVLDPFEDVRNTSASILQLLSIKMPRTVTEVIDGKLIASVSLLAVHTVRGDHAHGLGRLWALYNTFRTMASATANAQNSSADPSKLTNLLHPLRLSLSQTVMLGSSSRFPIHGSLLSLSFQLQDMKSQEALILSTDLSTVLEVCITIWATVRSILCVDSPETAYEVEDDDGKEGPKDLLAYSWRALRDSSLLMQSLLAVIKSDSALHSMIGDVCVDQLISLRHRGAFSTVAQTFSMCCDRARLSPEKGIRLLVEKWYKVALSQIDEQGDRLTRRSAGLPAMFSALLSPADSSFFSSAVQELIALAEARTDHNQEREQKLPQVHALNCLKEIMTHSKFAAIVVQFLNPILALSAASLSSPIWAIRNCGLMLLKACINRLDSRGSEDTSCSISERLDKDIGDTPSRIALNLLSTVEGHTKSGTEPRATSAETIFSALDLLGHSMPPNIKNYIIDNAIQHHLRHSNWAVRDHAALLLSKRLSVKKLSRAMRDLQGEAESNMSQNLAHGILLCFRYMLHDLQNHLNNKELDDALSELEKFRVTLENATIMCPYVEAAIFDLLNDAAALILENGWSSEELVTLFVKDVIPTGQLKSGHCSYLQRRLLLFQVYTLFLTSKSTSSSSEESMLIDVLVSNPESLSYLLEILIQKRFWPKAPHGVLFLVYLMRRIQEADCVPSDTVATVTRCLVDALDQLSTPALPALYSILGMVDLSKSTTRDGTNAAIRLEAYQRFAATTTLKNQKHSSTQFLGWVTMVEFASMDPLDFPTRWSAARALSTYFRLVGRQQPDTTQSVQGWLRPKVILYSLLNDDDDDVRAEAALAAAGLLQQDQRQYASGFATIAARELLLNNLVQEHGKTAEFAECAVMRILLLRQNMAERSGILSLTECFAIPVQSKIHRLLLAKEDLFAEESQNLYIDDIEEIHVWNGVLRGCVDELTPERVGLIAGWSLEGLRSILDILRDYMSTTKAEGGSGQGEKQTGQALQETGARGPTMHPLGPTYDADLLVVFVQVISLAGTVRSRSSDIAREQILEQLKEAQQLCRDGQVSEVFVTVLSEALAGT</sequence>
<comment type="caution">
    <text evidence="7">The sequence shown here is derived from an EMBL/GenBank/DDBJ whole genome shotgun (WGS) entry which is preliminary data.</text>
</comment>
<dbReference type="GO" id="GO:0030488">
    <property type="term" value="P:tRNA methylation"/>
    <property type="evidence" value="ECO:0007669"/>
    <property type="project" value="TreeGrafter"/>
</dbReference>
<dbReference type="STRING" id="1182545.A0A072PJ78"/>
<dbReference type="InterPro" id="IPR019442">
    <property type="entry name" value="THADA/TRM732_DUF2428"/>
</dbReference>
<evidence type="ECO:0000259" key="4">
    <source>
        <dbReference type="Pfam" id="PF10350"/>
    </source>
</evidence>
<dbReference type="Pfam" id="PF10350">
    <property type="entry name" value="DUF2428"/>
    <property type="match status" value="1"/>
</dbReference>
<dbReference type="InterPro" id="IPR011989">
    <property type="entry name" value="ARM-like"/>
</dbReference>
<dbReference type="OrthoDB" id="289314at2759"/>
<dbReference type="RefSeq" id="XP_013262536.1">
    <property type="nucleotide sequence ID" value="XM_013407082.1"/>
</dbReference>
<dbReference type="Gene3D" id="1.25.10.10">
    <property type="entry name" value="Leucine-rich Repeat Variant"/>
    <property type="match status" value="1"/>
</dbReference>
<feature type="compositionally biased region" description="Polar residues" evidence="3">
    <location>
        <begin position="1498"/>
        <end position="1507"/>
    </location>
</feature>
<keyword evidence="8" id="KW-1185">Reference proteome</keyword>
<dbReference type="HOGENOM" id="CLU_001011_1_0_1"/>
<evidence type="ECO:0000259" key="6">
    <source>
        <dbReference type="Pfam" id="PF25151"/>
    </source>
</evidence>
<evidence type="ECO:0000256" key="2">
    <source>
        <dbReference type="ARBA" id="ARBA00022694"/>
    </source>
</evidence>
<accession>A0A072PJ78</accession>
<dbReference type="PANTHER" id="PTHR14387:SF0">
    <property type="entry name" value="DUF2428 DOMAIN-CONTAINING PROTEIN"/>
    <property type="match status" value="1"/>
</dbReference>
<dbReference type="VEuPathDB" id="FungiDB:A1O9_04794"/>
<dbReference type="EMBL" id="AMGV01000003">
    <property type="protein sequence ID" value="KEF59946.1"/>
    <property type="molecule type" value="Genomic_DNA"/>
</dbReference>
<dbReference type="InterPro" id="IPR016024">
    <property type="entry name" value="ARM-type_fold"/>
</dbReference>
<feature type="region of interest" description="Disordered" evidence="3">
    <location>
        <begin position="1490"/>
        <end position="1517"/>
    </location>
</feature>
<dbReference type="GeneID" id="25279723"/>
<keyword evidence="2" id="KW-0819">tRNA processing</keyword>
<evidence type="ECO:0000313" key="7">
    <source>
        <dbReference type="EMBL" id="KEF59946.1"/>
    </source>
</evidence>
<evidence type="ECO:0000313" key="8">
    <source>
        <dbReference type="Proteomes" id="UP000027920"/>
    </source>
</evidence>
<dbReference type="Proteomes" id="UP000027920">
    <property type="component" value="Unassembled WGS sequence"/>
</dbReference>
<reference evidence="7 8" key="1">
    <citation type="submission" date="2013-03" db="EMBL/GenBank/DDBJ databases">
        <title>The Genome Sequence of Exophiala aquamarina CBS 119918.</title>
        <authorList>
            <consortium name="The Broad Institute Genomics Platform"/>
            <person name="Cuomo C."/>
            <person name="de Hoog S."/>
            <person name="Gorbushina A."/>
            <person name="Walker B."/>
            <person name="Young S.K."/>
            <person name="Zeng Q."/>
            <person name="Gargeya S."/>
            <person name="Fitzgerald M."/>
            <person name="Haas B."/>
            <person name="Abouelleil A."/>
            <person name="Allen A.W."/>
            <person name="Alvarado L."/>
            <person name="Arachchi H.M."/>
            <person name="Berlin A.M."/>
            <person name="Chapman S.B."/>
            <person name="Gainer-Dewar J."/>
            <person name="Goldberg J."/>
            <person name="Griggs A."/>
            <person name="Gujja S."/>
            <person name="Hansen M."/>
            <person name="Howarth C."/>
            <person name="Imamovic A."/>
            <person name="Ireland A."/>
            <person name="Larimer J."/>
            <person name="McCowan C."/>
            <person name="Murphy C."/>
            <person name="Pearson M."/>
            <person name="Poon T.W."/>
            <person name="Priest M."/>
            <person name="Roberts A."/>
            <person name="Saif S."/>
            <person name="Shea T."/>
            <person name="Sisk P."/>
            <person name="Sykes S."/>
            <person name="Wortman J."/>
            <person name="Nusbaum C."/>
            <person name="Birren B."/>
        </authorList>
    </citation>
    <scope>NUCLEOTIDE SEQUENCE [LARGE SCALE GENOMIC DNA]</scope>
    <source>
        <strain evidence="7 8">CBS 119918</strain>
    </source>
</reference>
<dbReference type="InterPro" id="IPR056843">
    <property type="entry name" value="THADA-like_TPR"/>
</dbReference>
<feature type="domain" description="tRNA (32-2'-O)-methyltransferase regulator THADA-like TPR repeats region" evidence="5">
    <location>
        <begin position="346"/>
        <end position="515"/>
    </location>
</feature>
<feature type="domain" description="tRNA (32-2'-O)-methyltransferase regulator THADA-like C-terminal TPR repeats region" evidence="6">
    <location>
        <begin position="890"/>
        <end position="1038"/>
    </location>
</feature>